<accession>A0A0M9GGY2</accession>
<organism evidence="7 8">
    <name type="scientific">Pseudomonas asplenii</name>
    <dbReference type="NCBI Taxonomy" id="53407"/>
    <lineage>
        <taxon>Bacteria</taxon>
        <taxon>Pseudomonadati</taxon>
        <taxon>Pseudomonadota</taxon>
        <taxon>Gammaproteobacteria</taxon>
        <taxon>Pseudomonadales</taxon>
        <taxon>Pseudomonadaceae</taxon>
        <taxon>Pseudomonas</taxon>
    </lineage>
</organism>
<gene>
    <name evidence="7" type="ORF">PF66_02725</name>
</gene>
<dbReference type="OrthoDB" id="9804822at2"/>
<evidence type="ECO:0000256" key="2">
    <source>
        <dbReference type="ARBA" id="ARBA00022475"/>
    </source>
</evidence>
<keyword evidence="4 6" id="KW-1133">Transmembrane helix</keyword>
<dbReference type="AlphaFoldDB" id="A0A0M9GGY2"/>
<dbReference type="EMBL" id="JSYZ01000009">
    <property type="protein sequence ID" value="KPA90664.1"/>
    <property type="molecule type" value="Genomic_DNA"/>
</dbReference>
<reference evidence="7 8" key="1">
    <citation type="journal article" date="2015" name="PLoS ONE">
        <title>Rice-Infecting Pseudomonas Genomes Are Highly Accessorized and Harbor Multiple Putative Virulence Mechanisms to Cause Sheath Brown Rot.</title>
        <authorList>
            <person name="Quibod I.L."/>
            <person name="Grande G."/>
            <person name="Oreiro E.G."/>
            <person name="Borja F.N."/>
            <person name="Dossa G.S."/>
            <person name="Mauleon R."/>
            <person name="Cruz C.V."/>
            <person name="Oliva R."/>
        </authorList>
    </citation>
    <scope>NUCLEOTIDE SEQUENCE [LARGE SCALE GENOMIC DNA]</scope>
    <source>
        <strain evidence="7 8">IRRI 6609</strain>
    </source>
</reference>
<feature type="transmembrane region" description="Helical" evidence="6">
    <location>
        <begin position="149"/>
        <end position="171"/>
    </location>
</feature>
<comment type="subcellular location">
    <subcellularLocation>
        <location evidence="1">Cell membrane</location>
        <topology evidence="1">Multi-pass membrane protein</topology>
    </subcellularLocation>
</comment>
<evidence type="ECO:0000313" key="8">
    <source>
        <dbReference type="Proteomes" id="UP000037931"/>
    </source>
</evidence>
<evidence type="ECO:0000313" key="7">
    <source>
        <dbReference type="EMBL" id="KPA90664.1"/>
    </source>
</evidence>
<keyword evidence="8" id="KW-1185">Reference proteome</keyword>
<keyword evidence="5 6" id="KW-0472">Membrane</keyword>
<evidence type="ECO:0000256" key="5">
    <source>
        <dbReference type="ARBA" id="ARBA00023136"/>
    </source>
</evidence>
<dbReference type="PANTHER" id="PTHR30086">
    <property type="entry name" value="ARGININE EXPORTER PROTEIN ARGO"/>
    <property type="match status" value="1"/>
</dbReference>
<proteinExistence type="predicted"/>
<comment type="caution">
    <text evidence="7">The sequence shown here is derived from an EMBL/GenBank/DDBJ whole genome shotgun (WGS) entry which is preliminary data.</text>
</comment>
<dbReference type="GO" id="GO:0015171">
    <property type="term" value="F:amino acid transmembrane transporter activity"/>
    <property type="evidence" value="ECO:0007669"/>
    <property type="project" value="TreeGrafter"/>
</dbReference>
<keyword evidence="3 6" id="KW-0812">Transmembrane</keyword>
<dbReference type="InterPro" id="IPR001123">
    <property type="entry name" value="LeuE-type"/>
</dbReference>
<dbReference type="Pfam" id="PF01810">
    <property type="entry name" value="LysE"/>
    <property type="match status" value="1"/>
</dbReference>
<evidence type="ECO:0000256" key="1">
    <source>
        <dbReference type="ARBA" id="ARBA00004651"/>
    </source>
</evidence>
<dbReference type="STRING" id="50340.PF66_02725"/>
<dbReference type="GO" id="GO:0005886">
    <property type="term" value="C:plasma membrane"/>
    <property type="evidence" value="ECO:0007669"/>
    <property type="project" value="UniProtKB-SubCell"/>
</dbReference>
<feature type="transmembrane region" description="Helical" evidence="6">
    <location>
        <begin position="70"/>
        <end position="88"/>
    </location>
</feature>
<dbReference type="RefSeq" id="WP_054060403.1">
    <property type="nucleotide sequence ID" value="NZ_JSYZ01000009.1"/>
</dbReference>
<feature type="transmembrane region" description="Helical" evidence="6">
    <location>
        <begin position="183"/>
        <end position="203"/>
    </location>
</feature>
<dbReference type="PATRIC" id="fig|50340.43.peg.6114"/>
<evidence type="ECO:0000256" key="3">
    <source>
        <dbReference type="ARBA" id="ARBA00022692"/>
    </source>
</evidence>
<name>A0A0M9GGY2_9PSED</name>
<evidence type="ECO:0000256" key="6">
    <source>
        <dbReference type="SAM" id="Phobius"/>
    </source>
</evidence>
<dbReference type="Proteomes" id="UP000037931">
    <property type="component" value="Unassembled WGS sequence"/>
</dbReference>
<feature type="transmembrane region" description="Helical" evidence="6">
    <location>
        <begin position="41"/>
        <end position="63"/>
    </location>
</feature>
<sequence length="211" mass="22499">MNFSLLLLYVLSVALLIVTPGPVVALAINTSLKAGTGRAMLTVLGTNGASLMLALLAVLILAGSLSLNEHLLNLVSFIGCLFIGHLGLQGLKDALRTPVDDTVQQPLPSSRSGFLKGFLVGISNPKDIIFFVSFFPQFIQITPSFGHSALLLTVLWALVDFIILGLYIHLANRMFSARHKAKVTFASSLVLLLVAIFGAGYAARSMLVALH</sequence>
<protein>
    <submittedName>
        <fullName evidence="7">Putative threonine efflux protein</fullName>
    </submittedName>
</protein>
<dbReference type="PANTHER" id="PTHR30086:SF20">
    <property type="entry name" value="ARGININE EXPORTER PROTEIN ARGO-RELATED"/>
    <property type="match status" value="1"/>
</dbReference>
<evidence type="ECO:0000256" key="4">
    <source>
        <dbReference type="ARBA" id="ARBA00022989"/>
    </source>
</evidence>
<keyword evidence="2" id="KW-1003">Cell membrane</keyword>